<dbReference type="EMBL" id="VUJU01003350">
    <property type="protein sequence ID" value="KAF0758230.1"/>
    <property type="molecule type" value="Genomic_DNA"/>
</dbReference>
<dbReference type="GO" id="GO:0006357">
    <property type="term" value="P:regulation of transcription by RNA polymerase II"/>
    <property type="evidence" value="ECO:0007669"/>
    <property type="project" value="TreeGrafter"/>
</dbReference>
<evidence type="ECO:0000256" key="2">
    <source>
        <dbReference type="ARBA" id="ARBA00005383"/>
    </source>
</evidence>
<proteinExistence type="inferred from homology"/>
<evidence type="ECO:0000256" key="6">
    <source>
        <dbReference type="ARBA" id="ARBA00022786"/>
    </source>
</evidence>
<evidence type="ECO:0000313" key="11">
    <source>
        <dbReference type="EMBL" id="KAF0758230.1"/>
    </source>
</evidence>
<evidence type="ECO:0000259" key="9">
    <source>
        <dbReference type="PROSITE" id="PS51044"/>
    </source>
</evidence>
<dbReference type="GO" id="GO:0008270">
    <property type="term" value="F:zinc ion binding"/>
    <property type="evidence" value="ECO:0007669"/>
    <property type="project" value="UniProtKB-KW"/>
</dbReference>
<dbReference type="Proteomes" id="UP000478052">
    <property type="component" value="Unassembled WGS sequence"/>
</dbReference>
<keyword evidence="4" id="KW-0479">Metal-binding</keyword>
<accession>A0A6G0YLF1</accession>
<evidence type="ECO:0000256" key="7">
    <source>
        <dbReference type="ARBA" id="ARBA00022833"/>
    </source>
</evidence>
<keyword evidence="3" id="KW-0808">Transferase</keyword>
<dbReference type="Gene3D" id="3.30.40.10">
    <property type="entry name" value="Zinc/RING finger domain, C3HC4 (zinc finger)"/>
    <property type="match status" value="1"/>
</dbReference>
<evidence type="ECO:0000256" key="5">
    <source>
        <dbReference type="ARBA" id="ARBA00022771"/>
    </source>
</evidence>
<dbReference type="PANTHER" id="PTHR10782">
    <property type="entry name" value="ZINC FINGER MIZ DOMAIN-CONTAINING PROTEIN"/>
    <property type="match status" value="1"/>
</dbReference>
<sequence length="347" mass="40193">MTNPQQRIHQPPKYHQQLMRMERAGSYLKFNMAAGPSYTSYTPSIGTVPQIKYKKLPFYEVIDEVIKPTLLTGTDRRTLPNVPEGMNEATFKVVLSPEHANFVVMNRKKPHGRYEYQYQFQIRICQFIEPVPNESPDYMPLGLRIRVNMIECQLPPINTRSEIFTTNRLAFRRSAAPIDCTDNVKLCPYVDNEITINWTPDGKNYVFAMNLVKKLTSETLLMKLQDKNRRSSEETKNYIVNKLAEVDPDIATTSSYRFSLVCPLGRMRINMPAKSIHCDHLQCFDAATFILMNEKRPTWMCPICNKPSMYDDLKIDNYFLEVVTSPRLNDSNNEIEVLANGTWRVVN</sequence>
<evidence type="ECO:0000259" key="10">
    <source>
        <dbReference type="PROSITE" id="PS51466"/>
    </source>
</evidence>
<evidence type="ECO:0000256" key="4">
    <source>
        <dbReference type="ARBA" id="ARBA00022723"/>
    </source>
</evidence>
<dbReference type="Pfam" id="PF14324">
    <property type="entry name" value="PINIT"/>
    <property type="match status" value="1"/>
</dbReference>
<protein>
    <submittedName>
        <fullName evidence="11">Uncharacterized protein</fullName>
    </submittedName>
</protein>
<dbReference type="InterPro" id="IPR038654">
    <property type="entry name" value="PINIT_sf"/>
</dbReference>
<dbReference type="UniPathway" id="UPA00886"/>
<dbReference type="Pfam" id="PF02891">
    <property type="entry name" value="zf-MIZ"/>
    <property type="match status" value="1"/>
</dbReference>
<dbReference type="AlphaFoldDB" id="A0A6G0YLF1"/>
<dbReference type="InterPro" id="IPR004181">
    <property type="entry name" value="Znf_MIZ"/>
</dbReference>
<comment type="similarity">
    <text evidence="2">Belongs to the PIAS family.</text>
</comment>
<evidence type="ECO:0000256" key="1">
    <source>
        <dbReference type="ARBA" id="ARBA00004718"/>
    </source>
</evidence>
<evidence type="ECO:0000256" key="3">
    <source>
        <dbReference type="ARBA" id="ARBA00022679"/>
    </source>
</evidence>
<keyword evidence="12" id="KW-1185">Reference proteome</keyword>
<comment type="caution">
    <text evidence="11">The sequence shown here is derived from an EMBL/GenBank/DDBJ whole genome shotgun (WGS) entry which is preliminary data.</text>
</comment>
<organism evidence="11 12">
    <name type="scientific">Aphis craccivora</name>
    <name type="common">Cowpea aphid</name>
    <dbReference type="NCBI Taxonomy" id="307492"/>
    <lineage>
        <taxon>Eukaryota</taxon>
        <taxon>Metazoa</taxon>
        <taxon>Ecdysozoa</taxon>
        <taxon>Arthropoda</taxon>
        <taxon>Hexapoda</taxon>
        <taxon>Insecta</taxon>
        <taxon>Pterygota</taxon>
        <taxon>Neoptera</taxon>
        <taxon>Paraneoptera</taxon>
        <taxon>Hemiptera</taxon>
        <taxon>Sternorrhyncha</taxon>
        <taxon>Aphidomorpha</taxon>
        <taxon>Aphidoidea</taxon>
        <taxon>Aphididae</taxon>
        <taxon>Aphidini</taxon>
        <taxon>Aphis</taxon>
        <taxon>Aphis</taxon>
    </lineage>
</organism>
<dbReference type="OrthoDB" id="10263264at2759"/>
<gene>
    <name evidence="11" type="ORF">FWK35_00019242</name>
</gene>
<dbReference type="InterPro" id="IPR013083">
    <property type="entry name" value="Znf_RING/FYVE/PHD"/>
</dbReference>
<keyword evidence="5 8" id="KW-0863">Zinc-finger</keyword>
<feature type="domain" description="SP-RING-type" evidence="9">
    <location>
        <begin position="246"/>
        <end position="328"/>
    </location>
</feature>
<feature type="domain" description="PINIT" evidence="10">
    <location>
        <begin position="39"/>
        <end position="215"/>
    </location>
</feature>
<evidence type="ECO:0000256" key="8">
    <source>
        <dbReference type="PROSITE-ProRule" id="PRU00452"/>
    </source>
</evidence>
<name>A0A6G0YLF1_APHCR</name>
<dbReference type="Gene3D" id="2.60.120.780">
    <property type="entry name" value="PINIT domain"/>
    <property type="match status" value="1"/>
</dbReference>
<dbReference type="PROSITE" id="PS51044">
    <property type="entry name" value="ZF_SP_RING"/>
    <property type="match status" value="1"/>
</dbReference>
<dbReference type="CDD" id="cd16650">
    <property type="entry name" value="SP-RING_PIAS-like"/>
    <property type="match status" value="1"/>
</dbReference>
<comment type="pathway">
    <text evidence="1">Protein modification; protein sumoylation.</text>
</comment>
<dbReference type="GO" id="GO:0016925">
    <property type="term" value="P:protein sumoylation"/>
    <property type="evidence" value="ECO:0007669"/>
    <property type="project" value="UniProtKB-UniPathway"/>
</dbReference>
<reference evidence="11 12" key="1">
    <citation type="submission" date="2019-08" db="EMBL/GenBank/DDBJ databases">
        <title>Whole genome of Aphis craccivora.</title>
        <authorList>
            <person name="Voronova N.V."/>
            <person name="Shulinski R.S."/>
            <person name="Bandarenka Y.V."/>
            <person name="Zhorov D.G."/>
            <person name="Warner D."/>
        </authorList>
    </citation>
    <scope>NUCLEOTIDE SEQUENCE [LARGE SCALE GENOMIC DNA]</scope>
    <source>
        <strain evidence="11">180601</strain>
        <tissue evidence="11">Whole Body</tissue>
    </source>
</reference>
<dbReference type="GO" id="GO:0003712">
    <property type="term" value="F:transcription coregulator activity"/>
    <property type="evidence" value="ECO:0007669"/>
    <property type="project" value="TreeGrafter"/>
</dbReference>
<evidence type="ECO:0000313" key="12">
    <source>
        <dbReference type="Proteomes" id="UP000478052"/>
    </source>
</evidence>
<keyword evidence="6" id="KW-0833">Ubl conjugation pathway</keyword>
<dbReference type="InterPro" id="IPR023321">
    <property type="entry name" value="PINIT"/>
</dbReference>
<dbReference type="GO" id="GO:0061665">
    <property type="term" value="F:SUMO ligase activity"/>
    <property type="evidence" value="ECO:0007669"/>
    <property type="project" value="TreeGrafter"/>
</dbReference>
<dbReference type="PROSITE" id="PS51466">
    <property type="entry name" value="PINIT"/>
    <property type="match status" value="1"/>
</dbReference>
<dbReference type="PANTHER" id="PTHR10782:SF94">
    <property type="entry name" value="SUPPRESSOR OF VARIEGATION 2-10, ISOFORM I"/>
    <property type="match status" value="1"/>
</dbReference>
<dbReference type="GO" id="GO:0000785">
    <property type="term" value="C:chromatin"/>
    <property type="evidence" value="ECO:0007669"/>
    <property type="project" value="TreeGrafter"/>
</dbReference>
<keyword evidence="7" id="KW-0862">Zinc</keyword>